<feature type="compositionally biased region" description="Acidic residues" evidence="1">
    <location>
        <begin position="502"/>
        <end position="525"/>
    </location>
</feature>
<dbReference type="GO" id="GO:0005789">
    <property type="term" value="C:endoplasmic reticulum membrane"/>
    <property type="evidence" value="ECO:0007669"/>
    <property type="project" value="TreeGrafter"/>
</dbReference>
<dbReference type="GO" id="GO:0071786">
    <property type="term" value="P:endoplasmic reticulum tubular network organization"/>
    <property type="evidence" value="ECO:0007669"/>
    <property type="project" value="TreeGrafter"/>
</dbReference>
<gene>
    <name evidence="3" type="primary">ORF98923</name>
</gene>
<feature type="region of interest" description="Disordered" evidence="1">
    <location>
        <begin position="482"/>
        <end position="552"/>
    </location>
</feature>
<dbReference type="PANTHER" id="PTHR12300:SF117">
    <property type="entry name" value="LP05237P-RELATED"/>
    <property type="match status" value="1"/>
</dbReference>
<keyword evidence="2" id="KW-0812">Transmembrane</keyword>
<feature type="compositionally biased region" description="Basic and acidic residues" evidence="1">
    <location>
        <begin position="178"/>
        <end position="190"/>
    </location>
</feature>
<proteinExistence type="predicted"/>
<keyword evidence="2" id="KW-1133">Transmembrane helix</keyword>
<feature type="compositionally biased region" description="Basic and acidic residues" evidence="1">
    <location>
        <begin position="155"/>
        <end position="167"/>
    </location>
</feature>
<evidence type="ECO:0008006" key="4">
    <source>
        <dbReference type="Google" id="ProtNLM"/>
    </source>
</evidence>
<feature type="transmembrane region" description="Helical" evidence="2">
    <location>
        <begin position="6"/>
        <end position="27"/>
    </location>
</feature>
<sequence length="552" mass="63240">MVSAILSRLVILVFGTLYPAYASYKAVRTKNVKEYVKWMMYWIVFALFCTVETFSDFFLSWFPFYYEFKIIFVLWMLSPITQGSSFLFKKFVHPQLARKEKDIDEMIEQATKQGYSAFVDLGNKGIKVILKSVIMGQSRLADHLRRSYSTSDLSNDGHDIVQRHENIGDQEDKEDELDNRLIEDQSELAKRSTSSVNKSRGSSSVLSLSSVKEEDGEDGEHLTTETFTLPPSTRRHHSVREDKTATRQLRCQSLPPLADRNTKPLIIASTNLESKKKYLAKFQTVEKKELINYHPLHVSSELDSKRHLLTRALSQDSGTTNMLNTISSLSSRSSRKAREAGLAKALSEYKEKNKGKEYTIIKSEDVSTDNQHLSEGVPYQEKREHEIRQEELLEKNVEKYTEEDFRFTRKSVPRFQNDLPVIAELAPLDYVPQSVIIDRPEVFSLHSSQTEHPEEQRLNLLLVDNLGNDLSNLIYLNVEDDMEDDDQCPTPLAKDSPPNLSQDDEIKDADTETDNEMNVQEDDSANIESDTFSVSDFGSLEDTDIDFEECSE</sequence>
<protein>
    <recommendedName>
        <fullName evidence="4">Receptor expression-enhancing protein</fullName>
    </recommendedName>
</protein>
<feature type="transmembrane region" description="Helical" evidence="2">
    <location>
        <begin position="39"/>
        <end position="62"/>
    </location>
</feature>
<feature type="compositionally biased region" description="Low complexity" evidence="1">
    <location>
        <begin position="191"/>
        <end position="210"/>
    </location>
</feature>
<evidence type="ECO:0000313" key="3">
    <source>
        <dbReference type="EMBL" id="CEK76189.1"/>
    </source>
</evidence>
<dbReference type="AlphaFoldDB" id="A0A0B7A5E5"/>
<dbReference type="GO" id="GO:0071782">
    <property type="term" value="C:endoplasmic reticulum tubular network"/>
    <property type="evidence" value="ECO:0007669"/>
    <property type="project" value="TreeGrafter"/>
</dbReference>
<feature type="compositionally biased region" description="Acidic residues" evidence="1">
    <location>
        <begin position="539"/>
        <end position="552"/>
    </location>
</feature>
<dbReference type="GO" id="GO:0008017">
    <property type="term" value="F:microtubule binding"/>
    <property type="evidence" value="ECO:0007669"/>
    <property type="project" value="TreeGrafter"/>
</dbReference>
<reference evidence="3" key="1">
    <citation type="submission" date="2014-12" db="EMBL/GenBank/DDBJ databases">
        <title>Insight into the proteome of Arion vulgaris.</title>
        <authorList>
            <person name="Aradska J."/>
            <person name="Bulat T."/>
            <person name="Smidak R."/>
            <person name="Sarate P."/>
            <person name="Gangsoo J."/>
            <person name="Sialana F."/>
            <person name="Bilban M."/>
            <person name="Lubec G."/>
        </authorList>
    </citation>
    <scope>NUCLEOTIDE SEQUENCE</scope>
    <source>
        <tissue evidence="3">Skin</tissue>
    </source>
</reference>
<feature type="compositionally biased region" description="Polar residues" evidence="1">
    <location>
        <begin position="526"/>
        <end position="536"/>
    </location>
</feature>
<accession>A0A0B7A5E5</accession>
<dbReference type="EMBL" id="HACG01029324">
    <property type="protein sequence ID" value="CEK76189.1"/>
    <property type="molecule type" value="Transcribed_RNA"/>
</dbReference>
<name>A0A0B7A5E5_9EUPU</name>
<dbReference type="Pfam" id="PF03134">
    <property type="entry name" value="TB2_DP1_HVA22"/>
    <property type="match status" value="1"/>
</dbReference>
<feature type="region of interest" description="Disordered" evidence="1">
    <location>
        <begin position="150"/>
        <end position="248"/>
    </location>
</feature>
<dbReference type="PANTHER" id="PTHR12300">
    <property type="entry name" value="HVA22-LIKE PROTEINS"/>
    <property type="match status" value="1"/>
</dbReference>
<keyword evidence="2" id="KW-0472">Membrane</keyword>
<dbReference type="InterPro" id="IPR004345">
    <property type="entry name" value="TB2_DP1_HVA22"/>
</dbReference>
<feature type="non-terminal residue" evidence="3">
    <location>
        <position position="552"/>
    </location>
</feature>
<evidence type="ECO:0000256" key="1">
    <source>
        <dbReference type="SAM" id="MobiDB-lite"/>
    </source>
</evidence>
<organism evidence="3">
    <name type="scientific">Arion vulgaris</name>
    <dbReference type="NCBI Taxonomy" id="1028688"/>
    <lineage>
        <taxon>Eukaryota</taxon>
        <taxon>Metazoa</taxon>
        <taxon>Spiralia</taxon>
        <taxon>Lophotrochozoa</taxon>
        <taxon>Mollusca</taxon>
        <taxon>Gastropoda</taxon>
        <taxon>Heterobranchia</taxon>
        <taxon>Euthyneura</taxon>
        <taxon>Panpulmonata</taxon>
        <taxon>Eupulmonata</taxon>
        <taxon>Stylommatophora</taxon>
        <taxon>Helicina</taxon>
        <taxon>Arionoidea</taxon>
        <taxon>Arionidae</taxon>
        <taxon>Arion</taxon>
    </lineage>
</organism>
<evidence type="ECO:0000256" key="2">
    <source>
        <dbReference type="SAM" id="Phobius"/>
    </source>
</evidence>
<feature type="compositionally biased region" description="Acidic residues" evidence="1">
    <location>
        <begin position="168"/>
        <end position="177"/>
    </location>
</feature>
<dbReference type="GO" id="GO:0005881">
    <property type="term" value="C:cytoplasmic microtubule"/>
    <property type="evidence" value="ECO:0007669"/>
    <property type="project" value="TreeGrafter"/>
</dbReference>